<protein>
    <submittedName>
        <fullName evidence="1">Uncharacterized protein</fullName>
    </submittedName>
</protein>
<gene>
    <name evidence="1" type="ORF">SAMN06265221_1562</name>
</gene>
<proteinExistence type="predicted"/>
<keyword evidence="2" id="KW-1185">Reference proteome</keyword>
<dbReference type="Proteomes" id="UP000319014">
    <property type="component" value="Unassembled WGS sequence"/>
</dbReference>
<dbReference type="EMBL" id="FXTK01000056">
    <property type="protein sequence ID" value="SMP00021.1"/>
    <property type="molecule type" value="Genomic_DNA"/>
</dbReference>
<dbReference type="AlphaFoldDB" id="A0A521FW32"/>
<name>A0A521FW32_9RHOB</name>
<evidence type="ECO:0000313" key="1">
    <source>
        <dbReference type="EMBL" id="SMP00021.1"/>
    </source>
</evidence>
<reference evidence="1 2" key="1">
    <citation type="submission" date="2017-05" db="EMBL/GenBank/DDBJ databases">
        <authorList>
            <person name="Varghese N."/>
            <person name="Submissions S."/>
        </authorList>
    </citation>
    <scope>NUCLEOTIDE SEQUENCE [LARGE SCALE GENOMIC DNA]</scope>
    <source>
        <strain evidence="1 2">DSM 100094</strain>
    </source>
</reference>
<organism evidence="1 2">
    <name type="scientific">Paracoccus laeviglucosivorans</name>
    <dbReference type="NCBI Taxonomy" id="1197861"/>
    <lineage>
        <taxon>Bacteria</taxon>
        <taxon>Pseudomonadati</taxon>
        <taxon>Pseudomonadota</taxon>
        <taxon>Alphaproteobacteria</taxon>
        <taxon>Rhodobacterales</taxon>
        <taxon>Paracoccaceae</taxon>
        <taxon>Paracoccus</taxon>
    </lineage>
</organism>
<sequence length="325" mass="34738">MEAVKDAAARRVQARMFLTDGPVAGQTPFVQAGIGCSVGVGRIGHHVAADEILGPQIADIGFGRPDRRQIRGSLGPRRTDVHDAVRDRAARFGQQLLDHPLGAVIIPFAEVVMPDLALGVDEVMRGPILVLEGAPDGIVVVDRNRIGDRQVGHGLFDVGKLFLKGEFRGVDADHDQSLILVFLGPGPDIGDGAQAVDAGIGPEIDQHDLALQLLGRQRVRVQPADCPIAMDGPRKPNQSAAAPRPVIIIICLLVSMAGSPLAPNAYEVDTRECRSRVQGLFSMPTEQLAIGAPRAFRNGALWPAVKLKHARHDTFASCASIRRLP</sequence>
<evidence type="ECO:0000313" key="2">
    <source>
        <dbReference type="Proteomes" id="UP000319014"/>
    </source>
</evidence>
<accession>A0A521FW32</accession>